<dbReference type="STRING" id="420998.JDO7802_02338"/>
<keyword evidence="1" id="KW-0732">Signal</keyword>
<dbReference type="PANTHER" id="PTHR36057:SF1">
    <property type="entry name" value="LIPOPROTEIN LIPID ATTACHMENT SITE-LIKE PROTEIN, PUTATIVE (DUF1223)-RELATED"/>
    <property type="match status" value="1"/>
</dbReference>
<evidence type="ECO:0000313" key="3">
    <source>
        <dbReference type="Proteomes" id="UP000049222"/>
    </source>
</evidence>
<proteinExistence type="predicted"/>
<dbReference type="Pfam" id="PF06764">
    <property type="entry name" value="DUF1223"/>
    <property type="match status" value="1"/>
</dbReference>
<keyword evidence="3" id="KW-1185">Reference proteome</keyword>
<feature type="signal peptide" evidence="1">
    <location>
        <begin position="1"/>
        <end position="19"/>
    </location>
</feature>
<evidence type="ECO:0000313" key="2">
    <source>
        <dbReference type="EMBL" id="CTQ50317.1"/>
    </source>
</evidence>
<dbReference type="PANTHER" id="PTHR36057">
    <property type="match status" value="1"/>
</dbReference>
<sequence length="223" mass="23500">MRLAAAALTTLALAVPVAADPVVVELYTSQGCSSCPPADEMLGKLTQRDNVIALSLHVDYWDWIGWKDTFAAPAFSERQLRYAEAVGSNTRYTPQFVIGGIDRVAGPSGMELSDLIQAHDGATGDVLQADGSDVRVAATGTKGQLIAVTYLPEATVGVLHGENAGQSITYHNVVRSWTVLQELDGSVTTVRVPAAPDGEKRVVLAQAIVDGKPATMLGAVKLD</sequence>
<dbReference type="EMBL" id="CXSU01000012">
    <property type="protein sequence ID" value="CTQ50317.1"/>
    <property type="molecule type" value="Genomic_DNA"/>
</dbReference>
<evidence type="ECO:0000256" key="1">
    <source>
        <dbReference type="SAM" id="SignalP"/>
    </source>
</evidence>
<dbReference type="Proteomes" id="UP000049222">
    <property type="component" value="Unassembled WGS sequence"/>
</dbReference>
<reference evidence="2 3" key="1">
    <citation type="submission" date="2015-07" db="EMBL/GenBank/DDBJ databases">
        <authorList>
            <person name="Noorani M."/>
        </authorList>
    </citation>
    <scope>NUCLEOTIDE SEQUENCE [LARGE SCALE GENOMIC DNA]</scope>
    <source>
        <strain evidence="2 3">CECT 7802</strain>
    </source>
</reference>
<dbReference type="RefSeq" id="WP_055085733.1">
    <property type="nucleotide sequence ID" value="NZ_CXSU01000012.1"/>
</dbReference>
<dbReference type="SUPFAM" id="SSF52833">
    <property type="entry name" value="Thioredoxin-like"/>
    <property type="match status" value="1"/>
</dbReference>
<protein>
    <submittedName>
        <fullName evidence="2">Putative secreted protein</fullName>
    </submittedName>
</protein>
<dbReference type="InterPro" id="IPR010634">
    <property type="entry name" value="DUF1223"/>
</dbReference>
<gene>
    <name evidence="2" type="ORF">JDO7802_02338</name>
</gene>
<dbReference type="InterPro" id="IPR036249">
    <property type="entry name" value="Thioredoxin-like_sf"/>
</dbReference>
<feature type="chain" id="PRO_5005808419" evidence="1">
    <location>
        <begin position="20"/>
        <end position="223"/>
    </location>
</feature>
<name>A0A0M6YM24_9RHOB</name>
<dbReference type="OrthoDB" id="9808254at2"/>
<accession>A0A0M6YM24</accession>
<dbReference type="AlphaFoldDB" id="A0A0M6YM24"/>
<organism evidence="2 3">
    <name type="scientific">Jannaschia donghaensis</name>
    <dbReference type="NCBI Taxonomy" id="420998"/>
    <lineage>
        <taxon>Bacteria</taxon>
        <taxon>Pseudomonadati</taxon>
        <taxon>Pseudomonadota</taxon>
        <taxon>Alphaproteobacteria</taxon>
        <taxon>Rhodobacterales</taxon>
        <taxon>Roseobacteraceae</taxon>
        <taxon>Jannaschia</taxon>
    </lineage>
</organism>